<feature type="transmembrane region" description="Helical" evidence="1">
    <location>
        <begin position="45"/>
        <end position="65"/>
    </location>
</feature>
<evidence type="ECO:0000259" key="2">
    <source>
        <dbReference type="Pfam" id="PF18153"/>
    </source>
</evidence>
<dbReference type="Pfam" id="PF18153">
    <property type="entry name" value="Cap15_CD_rec"/>
    <property type="match status" value="1"/>
</dbReference>
<keyword evidence="1" id="KW-0812">Transmembrane</keyword>
<keyword evidence="1" id="KW-0472">Membrane</keyword>
<sequence>MHDYSIDRHPKEKILFLLALVAILVAPTIDRLARHLIISLDLNGTWALLAAISVFGLFWTVYTVFDRYLWKIRLLRRILLVPDLNGRWACTGQTILKSGNPAEMDWSAVITITQSWSRILIHLKTENSESSSVAASISRVVGVGYCLLYEYQNKPVANQLELNMHSGSAELSFHENGCEASGYYFTDQHRQTVGMMTLTKE</sequence>
<dbReference type="EMBL" id="CAADFN010000024">
    <property type="protein sequence ID" value="VFK16523.1"/>
    <property type="molecule type" value="Genomic_DNA"/>
</dbReference>
<proteinExistence type="predicted"/>
<name>A0A450WHJ9_9GAMM</name>
<feature type="transmembrane region" description="Helical" evidence="1">
    <location>
        <begin position="14"/>
        <end position="33"/>
    </location>
</feature>
<reference evidence="3" key="1">
    <citation type="submission" date="2019-02" db="EMBL/GenBank/DDBJ databases">
        <authorList>
            <person name="Gruber-Vodicka R. H."/>
            <person name="Seah K. B. B."/>
        </authorList>
    </citation>
    <scope>NUCLEOTIDE SEQUENCE</scope>
    <source>
        <strain evidence="3">BECK_BY7</strain>
    </source>
</reference>
<evidence type="ECO:0000313" key="3">
    <source>
        <dbReference type="EMBL" id="VFK16523.1"/>
    </source>
</evidence>
<organism evidence="3">
    <name type="scientific">Candidatus Kentrum sp. LFY</name>
    <dbReference type="NCBI Taxonomy" id="2126342"/>
    <lineage>
        <taxon>Bacteria</taxon>
        <taxon>Pseudomonadati</taxon>
        <taxon>Pseudomonadota</taxon>
        <taxon>Gammaproteobacteria</taxon>
        <taxon>Candidatus Kentrum</taxon>
    </lineage>
</organism>
<accession>A0A450WHJ9</accession>
<protein>
    <recommendedName>
        <fullName evidence="2">CD-NTase-associated protein 15 domain-containing protein</fullName>
    </recommendedName>
</protein>
<keyword evidence="1" id="KW-1133">Transmembrane helix</keyword>
<feature type="domain" description="CD-NTase-associated protein 15" evidence="2">
    <location>
        <begin position="81"/>
        <end position="200"/>
    </location>
</feature>
<dbReference type="AlphaFoldDB" id="A0A450WHJ9"/>
<dbReference type="InterPro" id="IPR041208">
    <property type="entry name" value="Cap15"/>
</dbReference>
<gene>
    <name evidence="3" type="ORF">BECKLFY1418C_GA0070996_102420</name>
</gene>
<evidence type="ECO:0000256" key="1">
    <source>
        <dbReference type="SAM" id="Phobius"/>
    </source>
</evidence>